<dbReference type="EMBL" id="LR216287">
    <property type="protein sequence ID" value="VFJ13393.1"/>
    <property type="molecule type" value="Genomic_DNA"/>
</dbReference>
<protein>
    <submittedName>
        <fullName evidence="1">Uncharacterized protein</fullName>
    </submittedName>
</protein>
<accession>A0A484I9G4</accession>
<dbReference type="AlphaFoldDB" id="A0A484I9G4"/>
<gene>
    <name evidence="1" type="ORF">NFRAN_1071</name>
</gene>
<reference evidence="1 2" key="1">
    <citation type="submission" date="2019-02" db="EMBL/GenBank/DDBJ databases">
        <authorList>
            <person name="Lehtovirta-Morley E L."/>
        </authorList>
    </citation>
    <scope>NUCLEOTIDE SEQUENCE [LARGE SCALE GENOMIC DNA]</scope>
    <source>
        <strain evidence="1">NFRAN1</strain>
    </source>
</reference>
<keyword evidence="2" id="KW-1185">Reference proteome</keyword>
<proteinExistence type="predicted"/>
<evidence type="ECO:0000313" key="1">
    <source>
        <dbReference type="EMBL" id="VFJ13393.1"/>
    </source>
</evidence>
<evidence type="ECO:0000313" key="2">
    <source>
        <dbReference type="Proteomes" id="UP000294299"/>
    </source>
</evidence>
<dbReference type="Proteomes" id="UP000294299">
    <property type="component" value="Chromosome NFRAN"/>
</dbReference>
<name>A0A484I9G4_9ARCH</name>
<sequence length="54" mass="6519">MPQILQIVDKIKSGNITHEEFKKFCKFIEDIPALERMWIKLLWDKHMSNREDSS</sequence>
<organism evidence="1 2">
    <name type="scientific">Candidatus Nitrosocosmicus franklandianus</name>
    <dbReference type="NCBI Taxonomy" id="1798806"/>
    <lineage>
        <taxon>Archaea</taxon>
        <taxon>Nitrososphaerota</taxon>
        <taxon>Nitrososphaeria</taxon>
        <taxon>Nitrososphaerales</taxon>
        <taxon>Nitrososphaeraceae</taxon>
        <taxon>Candidatus Nitrosocosmicus</taxon>
    </lineage>
</organism>
<dbReference type="KEGG" id="nfn:NFRAN_1071"/>